<dbReference type="EMBL" id="HBKQ01005471">
    <property type="protein sequence ID" value="CAE2208809.1"/>
    <property type="molecule type" value="Transcribed_RNA"/>
</dbReference>
<dbReference type="SUPFAM" id="SSF53187">
    <property type="entry name" value="Zn-dependent exopeptidases"/>
    <property type="match status" value="1"/>
</dbReference>
<dbReference type="AlphaFoldDB" id="A0A7S4HTQ4"/>
<dbReference type="Gene3D" id="3.40.630.10">
    <property type="entry name" value="Zn peptidases"/>
    <property type="match status" value="1"/>
</dbReference>
<organism evidence="4">
    <name type="scientific">Odontella aurita</name>
    <dbReference type="NCBI Taxonomy" id="265563"/>
    <lineage>
        <taxon>Eukaryota</taxon>
        <taxon>Sar</taxon>
        <taxon>Stramenopiles</taxon>
        <taxon>Ochrophyta</taxon>
        <taxon>Bacillariophyta</taxon>
        <taxon>Mediophyceae</taxon>
        <taxon>Biddulphiophycidae</taxon>
        <taxon>Eupodiscales</taxon>
        <taxon>Odontellaceae</taxon>
        <taxon>Odontella</taxon>
    </lineage>
</organism>
<dbReference type="InterPro" id="IPR011650">
    <property type="entry name" value="Peptidase_M20_dimer"/>
</dbReference>
<dbReference type="Pfam" id="PF01546">
    <property type="entry name" value="Peptidase_M20"/>
    <property type="match status" value="1"/>
</dbReference>
<protein>
    <recommendedName>
        <fullName evidence="3">Peptidase M20 dimerisation domain-containing protein</fullName>
    </recommendedName>
</protein>
<dbReference type="InterPro" id="IPR036264">
    <property type="entry name" value="Bact_exopeptidase_dim_dom"/>
</dbReference>
<evidence type="ECO:0000313" key="4">
    <source>
        <dbReference type="EMBL" id="CAE2208809.1"/>
    </source>
</evidence>
<dbReference type="InterPro" id="IPR002933">
    <property type="entry name" value="Peptidase_M20"/>
</dbReference>
<dbReference type="PANTHER" id="PTHR11014:SF63">
    <property type="entry name" value="METALLOPEPTIDASE, PUTATIVE (AFU_ORTHOLOGUE AFUA_6G09600)-RELATED"/>
    <property type="match status" value="1"/>
</dbReference>
<dbReference type="PANTHER" id="PTHR11014">
    <property type="entry name" value="PEPTIDASE M20 FAMILY MEMBER"/>
    <property type="match status" value="1"/>
</dbReference>
<dbReference type="InterPro" id="IPR017439">
    <property type="entry name" value="Amidohydrolase"/>
</dbReference>
<dbReference type="Gene3D" id="3.30.70.360">
    <property type="match status" value="1"/>
</dbReference>
<dbReference type="GO" id="GO:0016787">
    <property type="term" value="F:hydrolase activity"/>
    <property type="evidence" value="ECO:0007669"/>
    <property type="project" value="UniProtKB-KW"/>
</dbReference>
<accession>A0A7S4HTQ4</accession>
<comment type="similarity">
    <text evidence="1">Belongs to the peptidase M20 family.</text>
</comment>
<evidence type="ECO:0000256" key="1">
    <source>
        <dbReference type="ARBA" id="ARBA00006153"/>
    </source>
</evidence>
<gene>
    <name evidence="4" type="ORF">OAUR00152_LOCUS3751</name>
</gene>
<proteinExistence type="inferred from homology"/>
<name>A0A7S4HTQ4_9STRA</name>
<feature type="domain" description="Peptidase M20 dimerisation" evidence="3">
    <location>
        <begin position="329"/>
        <end position="423"/>
    </location>
</feature>
<reference evidence="4" key="1">
    <citation type="submission" date="2021-01" db="EMBL/GenBank/DDBJ databases">
        <authorList>
            <person name="Corre E."/>
            <person name="Pelletier E."/>
            <person name="Niang G."/>
            <person name="Scheremetjew M."/>
            <person name="Finn R."/>
            <person name="Kale V."/>
            <person name="Holt S."/>
            <person name="Cochrane G."/>
            <person name="Meng A."/>
            <person name="Brown T."/>
            <person name="Cohen L."/>
        </authorList>
    </citation>
    <scope>NUCLEOTIDE SEQUENCE</scope>
    <source>
        <strain evidence="4">Isolate 1302-5</strain>
    </source>
</reference>
<dbReference type="FunFam" id="3.30.70.360:FF:000001">
    <property type="entry name" value="N-acetyldiaminopimelate deacetylase"/>
    <property type="match status" value="1"/>
</dbReference>
<dbReference type="NCBIfam" id="TIGR01891">
    <property type="entry name" value="amidohydrolases"/>
    <property type="match status" value="1"/>
</dbReference>
<evidence type="ECO:0000259" key="3">
    <source>
        <dbReference type="Pfam" id="PF07687"/>
    </source>
</evidence>
<dbReference type="SUPFAM" id="SSF55031">
    <property type="entry name" value="Bacterial exopeptidase dimerisation domain"/>
    <property type="match status" value="1"/>
</dbReference>
<keyword evidence="2" id="KW-0378">Hydrolase</keyword>
<evidence type="ECO:0000256" key="2">
    <source>
        <dbReference type="ARBA" id="ARBA00022801"/>
    </source>
</evidence>
<dbReference type="Pfam" id="PF07687">
    <property type="entry name" value="M20_dimer"/>
    <property type="match status" value="1"/>
</dbReference>
<sequence length="555" mass="59788">MMDRSIAPHLKGATNIKYKYSRTSGNMRSLLFLLCVLLVQRQGFSLSFGAAAKQTADDADDASEQVEISWSEPDAADGSAAVPVSASVRGAAKHVANEDFATGSIFETFFASSASDADVSSALKETIRQMANDDYIKTFLRETRRSLHRHPDVMYQEDFASRTIQAVLAELDIPFSTGWAKNTHEDVYPGKGGYGVVAHIGKREAVGPCIILRADMDALPILEATKDIDGFKSENAGKMHACGHDGHVTMLLGAAALLKKIEDQITVGTIRLVFQPAEEGGAGMKRMVEEGVVSMEPRAQEAYGLHVWPTLPTGTVASRPGPLLAASETFEIRIEGKGGHAAMPHLTIDPIVTASALVSNLQTLISRTISPLESGVISVTQISAGDAFNVIPASAMLRGTIRALSTDMLVALKGKVEGMVRSTASLYGCNSTIRFSPDFYPPTVNDEGLFQWSKNVGALVSREDNLRDIEPTMGGEDFAFLAQEVPSTFFLVGQGSGGRDNEKYHVPRTDFGLHHPSFALDENVLPIGAELHVNLALRSLKRLSQDGEELVKAEL</sequence>